<protein>
    <recommendedName>
        <fullName evidence="5">ArsR family transcriptional regulator</fullName>
    </recommendedName>
</protein>
<proteinExistence type="predicted"/>
<dbReference type="Proteomes" id="UP000324021">
    <property type="component" value="Unassembled WGS sequence"/>
</dbReference>
<gene>
    <name evidence="2" type="ORF">SAMN04488694_1245</name>
    <name evidence="1" type="ORF">SAMN05192552_101660</name>
</gene>
<evidence type="ECO:0000313" key="2">
    <source>
        <dbReference type="EMBL" id="SET99254.1"/>
    </source>
</evidence>
<reference evidence="2" key="2">
    <citation type="submission" date="2016-10" db="EMBL/GenBank/DDBJ databases">
        <authorList>
            <person name="de Groot N.N."/>
        </authorList>
    </citation>
    <scope>NUCLEOTIDE SEQUENCE [LARGE SCALE GENOMIC DNA]</scope>
    <source>
        <strain evidence="2">CDM_6</strain>
    </source>
</reference>
<dbReference type="InterPro" id="IPR036388">
    <property type="entry name" value="WH-like_DNA-bd_sf"/>
</dbReference>
<keyword evidence="3" id="KW-1185">Reference proteome</keyword>
<evidence type="ECO:0000313" key="3">
    <source>
        <dbReference type="Proteomes" id="UP000199320"/>
    </source>
</evidence>
<dbReference type="AlphaFoldDB" id="A0A1G6T7U2"/>
<accession>A0A1G6T7U2</accession>
<evidence type="ECO:0008006" key="5">
    <source>
        <dbReference type="Google" id="ProtNLM"/>
    </source>
</evidence>
<dbReference type="RefSeq" id="WP_139246232.1">
    <property type="nucleotide sequence ID" value="NZ_FMZP01000016.1"/>
</dbReference>
<organism evidence="1 4">
    <name type="scientific">Natrinema hispanicum</name>
    <dbReference type="NCBI Taxonomy" id="392421"/>
    <lineage>
        <taxon>Archaea</taxon>
        <taxon>Methanobacteriati</taxon>
        <taxon>Methanobacteriota</taxon>
        <taxon>Stenosarchaea group</taxon>
        <taxon>Halobacteria</taxon>
        <taxon>Halobacteriales</taxon>
        <taxon>Natrialbaceae</taxon>
        <taxon>Natrinema</taxon>
    </lineage>
</organism>
<dbReference type="EMBL" id="FOIC01000024">
    <property type="protein sequence ID" value="SET99254.1"/>
    <property type="molecule type" value="Genomic_DNA"/>
</dbReference>
<reference evidence="3 4" key="1">
    <citation type="submission" date="2016-10" db="EMBL/GenBank/DDBJ databases">
        <authorList>
            <person name="Varghese N."/>
            <person name="Submissions S."/>
        </authorList>
    </citation>
    <scope>NUCLEOTIDE SEQUENCE [LARGE SCALE GENOMIC DNA]</scope>
    <source>
        <strain evidence="1 4">CDM_1</strain>
        <strain evidence="3">CDM_6</strain>
    </source>
</reference>
<dbReference type="EMBL" id="FMZP01000016">
    <property type="protein sequence ID" value="SDD25101.1"/>
    <property type="molecule type" value="Genomic_DNA"/>
</dbReference>
<sequence length="90" mass="9752">MAVTRRAVLEQLTTASDSETRETTTVEALAAALEADERTIESHLHGLADCELARIRSDGSVRVTVTGEELLELELDELVIVDPGAIHPDK</sequence>
<dbReference type="SUPFAM" id="SSF46785">
    <property type="entry name" value="Winged helix' DNA-binding domain"/>
    <property type="match status" value="1"/>
</dbReference>
<name>A0A1G6T7U2_9EURY</name>
<evidence type="ECO:0000313" key="1">
    <source>
        <dbReference type="EMBL" id="SDD25101.1"/>
    </source>
</evidence>
<dbReference type="Proteomes" id="UP000199320">
    <property type="component" value="Unassembled WGS sequence"/>
</dbReference>
<dbReference type="Gene3D" id="1.10.10.10">
    <property type="entry name" value="Winged helix-like DNA-binding domain superfamily/Winged helix DNA-binding domain"/>
    <property type="match status" value="1"/>
</dbReference>
<evidence type="ECO:0000313" key="4">
    <source>
        <dbReference type="Proteomes" id="UP000324021"/>
    </source>
</evidence>
<dbReference type="InterPro" id="IPR036390">
    <property type="entry name" value="WH_DNA-bd_sf"/>
</dbReference>